<gene>
    <name evidence="2" type="ORF">B0H66DRAFT_534799</name>
</gene>
<feature type="region of interest" description="Disordered" evidence="1">
    <location>
        <begin position="60"/>
        <end position="107"/>
    </location>
</feature>
<evidence type="ECO:0000256" key="1">
    <source>
        <dbReference type="SAM" id="MobiDB-lite"/>
    </source>
</evidence>
<keyword evidence="3" id="KW-1185">Reference proteome</keyword>
<feature type="compositionally biased region" description="Basic and acidic residues" evidence="1">
    <location>
        <begin position="94"/>
        <end position="107"/>
    </location>
</feature>
<sequence length="405" mass="44979">MQCSEPPPSSRPPLGLKNAVLIGFLAFRTLGTSSVVTPINFVIVVERVWSGKCGSKTGQAWPPSLHTVGRHQVDSEENSDAFDLAGRSPPRNQPEPRRDFKTPDKNISHTLKHTTTSLEASVPAVSPSYFNACIRQGVTQPGRLFHASLPHPASWPRLLSRSRPWFVTRAEQGRGPPTRPSANVDDVLDFYLARVQWNSIDDKYMHMLSLCAFWPRTMRTRSGTPSACGPIALGEEHEFGTCLLLVLGVIGYELTVNFAVLLWSQSRQGNRPLDWMLPEDALVQESIISPHPDDSQTSILTKMPSQELPSGANLFKEYWSAYLTDSELESAHAPPRRNMTGSVILTKTLDVCQLSTYLDILISHPVRKGEEWGLLDMSKFAYGHGLSTAYHHPSSLLAMYYDVSS</sequence>
<dbReference type="AlphaFoldDB" id="A0AAE0I140"/>
<evidence type="ECO:0000313" key="3">
    <source>
        <dbReference type="Proteomes" id="UP001283341"/>
    </source>
</evidence>
<evidence type="ECO:0000313" key="2">
    <source>
        <dbReference type="EMBL" id="KAK3316552.1"/>
    </source>
</evidence>
<reference evidence="2" key="1">
    <citation type="journal article" date="2023" name="Mol. Phylogenet. Evol.">
        <title>Genome-scale phylogeny and comparative genomics of the fungal order Sordariales.</title>
        <authorList>
            <person name="Hensen N."/>
            <person name="Bonometti L."/>
            <person name="Westerberg I."/>
            <person name="Brannstrom I.O."/>
            <person name="Guillou S."/>
            <person name="Cros-Aarteil S."/>
            <person name="Calhoun S."/>
            <person name="Haridas S."/>
            <person name="Kuo A."/>
            <person name="Mondo S."/>
            <person name="Pangilinan J."/>
            <person name="Riley R."/>
            <person name="LaButti K."/>
            <person name="Andreopoulos B."/>
            <person name="Lipzen A."/>
            <person name="Chen C."/>
            <person name="Yan M."/>
            <person name="Daum C."/>
            <person name="Ng V."/>
            <person name="Clum A."/>
            <person name="Steindorff A."/>
            <person name="Ohm R.A."/>
            <person name="Martin F."/>
            <person name="Silar P."/>
            <person name="Natvig D.O."/>
            <person name="Lalanne C."/>
            <person name="Gautier V."/>
            <person name="Ament-Velasquez S.L."/>
            <person name="Kruys A."/>
            <person name="Hutchinson M.I."/>
            <person name="Powell A.J."/>
            <person name="Barry K."/>
            <person name="Miller A.N."/>
            <person name="Grigoriev I.V."/>
            <person name="Debuchy R."/>
            <person name="Gladieux P."/>
            <person name="Hiltunen Thoren M."/>
            <person name="Johannesson H."/>
        </authorList>
    </citation>
    <scope>NUCLEOTIDE SEQUENCE</scope>
    <source>
        <strain evidence="2">CBS 118394</strain>
    </source>
</reference>
<comment type="caution">
    <text evidence="2">The sequence shown here is derived from an EMBL/GenBank/DDBJ whole genome shotgun (WGS) entry which is preliminary data.</text>
</comment>
<name>A0AAE0I140_9PEZI</name>
<accession>A0AAE0I140</accession>
<organism evidence="2 3">
    <name type="scientific">Apodospora peruviana</name>
    <dbReference type="NCBI Taxonomy" id="516989"/>
    <lineage>
        <taxon>Eukaryota</taxon>
        <taxon>Fungi</taxon>
        <taxon>Dikarya</taxon>
        <taxon>Ascomycota</taxon>
        <taxon>Pezizomycotina</taxon>
        <taxon>Sordariomycetes</taxon>
        <taxon>Sordariomycetidae</taxon>
        <taxon>Sordariales</taxon>
        <taxon>Lasiosphaeriaceae</taxon>
        <taxon>Apodospora</taxon>
    </lineage>
</organism>
<protein>
    <submittedName>
        <fullName evidence="2">Uncharacterized protein</fullName>
    </submittedName>
</protein>
<reference evidence="2" key="2">
    <citation type="submission" date="2023-06" db="EMBL/GenBank/DDBJ databases">
        <authorList>
            <consortium name="Lawrence Berkeley National Laboratory"/>
            <person name="Haridas S."/>
            <person name="Hensen N."/>
            <person name="Bonometti L."/>
            <person name="Westerberg I."/>
            <person name="Brannstrom I.O."/>
            <person name="Guillou S."/>
            <person name="Cros-Aarteil S."/>
            <person name="Calhoun S."/>
            <person name="Kuo A."/>
            <person name="Mondo S."/>
            <person name="Pangilinan J."/>
            <person name="Riley R."/>
            <person name="Labutti K."/>
            <person name="Andreopoulos B."/>
            <person name="Lipzen A."/>
            <person name="Chen C."/>
            <person name="Yanf M."/>
            <person name="Daum C."/>
            <person name="Ng V."/>
            <person name="Clum A."/>
            <person name="Steindorff A."/>
            <person name="Ohm R."/>
            <person name="Martin F."/>
            <person name="Silar P."/>
            <person name="Natvig D."/>
            <person name="Lalanne C."/>
            <person name="Gautier V."/>
            <person name="Ament-Velasquez S.L."/>
            <person name="Kruys A."/>
            <person name="Hutchinson M.I."/>
            <person name="Powell A.J."/>
            <person name="Barry K."/>
            <person name="Miller A.N."/>
            <person name="Grigoriev I.V."/>
            <person name="Debuchy R."/>
            <person name="Gladieux P."/>
            <person name="Thoren M.H."/>
            <person name="Johannesson H."/>
        </authorList>
    </citation>
    <scope>NUCLEOTIDE SEQUENCE</scope>
    <source>
        <strain evidence="2">CBS 118394</strain>
    </source>
</reference>
<dbReference type="EMBL" id="JAUEDM010000005">
    <property type="protein sequence ID" value="KAK3316552.1"/>
    <property type="molecule type" value="Genomic_DNA"/>
</dbReference>
<proteinExistence type="predicted"/>
<dbReference type="Proteomes" id="UP001283341">
    <property type="component" value="Unassembled WGS sequence"/>
</dbReference>